<dbReference type="Gene3D" id="3.40.390.30">
    <property type="entry name" value="Metalloproteases ('zincins'), catalytic domain"/>
    <property type="match status" value="1"/>
</dbReference>
<evidence type="ECO:0000256" key="1">
    <source>
        <dbReference type="ARBA" id="ARBA00010875"/>
    </source>
</evidence>
<evidence type="ECO:0000256" key="7">
    <source>
        <dbReference type="HAMAP-Rule" id="MF_00009"/>
    </source>
</evidence>
<evidence type="ECO:0000256" key="5">
    <source>
        <dbReference type="ARBA" id="ARBA00022801"/>
    </source>
</evidence>
<comment type="subcellular location">
    <subcellularLocation>
        <location evidence="7">Cytoplasm</location>
    </subcellularLocation>
</comment>
<keyword evidence="7" id="KW-0963">Cytoplasm</keyword>
<feature type="binding site" evidence="7">
    <location>
        <position position="108"/>
    </location>
    <ligand>
        <name>Zn(2+)</name>
        <dbReference type="ChEBI" id="CHEBI:29105"/>
        <note>catalytic</note>
    </ligand>
</feature>
<comment type="similarity">
    <text evidence="1 7">Belongs to the endoribonuclease YbeY family.</text>
</comment>
<dbReference type="Proteomes" id="UP001209317">
    <property type="component" value="Unassembled WGS sequence"/>
</dbReference>
<dbReference type="Pfam" id="PF02130">
    <property type="entry name" value="YbeY"/>
    <property type="match status" value="1"/>
</dbReference>
<evidence type="ECO:0000256" key="6">
    <source>
        <dbReference type="ARBA" id="ARBA00022833"/>
    </source>
</evidence>
<proteinExistence type="inferred from homology"/>
<evidence type="ECO:0000256" key="3">
    <source>
        <dbReference type="ARBA" id="ARBA00022723"/>
    </source>
</evidence>
<feature type="binding site" evidence="7">
    <location>
        <position position="112"/>
    </location>
    <ligand>
        <name>Zn(2+)</name>
        <dbReference type="ChEBI" id="CHEBI:29105"/>
        <note>catalytic</note>
    </ligand>
</feature>
<keyword evidence="7" id="KW-0698">rRNA processing</keyword>
<comment type="cofactor">
    <cofactor evidence="7">
        <name>Zn(2+)</name>
        <dbReference type="ChEBI" id="CHEBI:29105"/>
    </cofactor>
    <text evidence="7">Binds 1 zinc ion.</text>
</comment>
<accession>A0AAE3IM20</accession>
<gene>
    <name evidence="7 8" type="primary">ybeY</name>
    <name evidence="8" type="ORF">OD355_03195</name>
</gene>
<evidence type="ECO:0000256" key="2">
    <source>
        <dbReference type="ARBA" id="ARBA00022722"/>
    </source>
</evidence>
<keyword evidence="9" id="KW-1185">Reference proteome</keyword>
<keyword evidence="6 7" id="KW-0862">Zinc</keyword>
<evidence type="ECO:0000313" key="9">
    <source>
        <dbReference type="Proteomes" id="UP001209317"/>
    </source>
</evidence>
<dbReference type="InterPro" id="IPR002036">
    <property type="entry name" value="YbeY"/>
</dbReference>
<name>A0AAE3IM20_9BACT</name>
<dbReference type="SUPFAM" id="SSF55486">
    <property type="entry name" value="Metalloproteases ('zincins'), catalytic domain"/>
    <property type="match status" value="1"/>
</dbReference>
<dbReference type="InterPro" id="IPR023091">
    <property type="entry name" value="MetalPrtase_cat_dom_sf_prd"/>
</dbReference>
<dbReference type="GO" id="GO:0008270">
    <property type="term" value="F:zinc ion binding"/>
    <property type="evidence" value="ECO:0007669"/>
    <property type="project" value="UniProtKB-UniRule"/>
</dbReference>
<reference evidence="8" key="1">
    <citation type="submission" date="2022-10" db="EMBL/GenBank/DDBJ databases">
        <authorList>
            <person name="Kim H.S."/>
            <person name="Kim J.-S."/>
            <person name="Suh M.K."/>
            <person name="Eom M.K."/>
            <person name="Lee J.-S."/>
        </authorList>
    </citation>
    <scope>NUCLEOTIDE SEQUENCE</scope>
    <source>
        <strain evidence="8">LIP-5</strain>
    </source>
</reference>
<evidence type="ECO:0000313" key="8">
    <source>
        <dbReference type="EMBL" id="MCU7693516.1"/>
    </source>
</evidence>
<organism evidence="8 9">
    <name type="scientific">Haoranjiania flava</name>
    <dbReference type="NCBI Taxonomy" id="1856322"/>
    <lineage>
        <taxon>Bacteria</taxon>
        <taxon>Pseudomonadati</taxon>
        <taxon>Bacteroidota</taxon>
        <taxon>Chitinophagia</taxon>
        <taxon>Chitinophagales</taxon>
        <taxon>Chitinophagaceae</taxon>
        <taxon>Haoranjiania</taxon>
    </lineage>
</organism>
<comment type="caution">
    <text evidence="8">The sequence shown here is derived from an EMBL/GenBank/DDBJ whole genome shotgun (WGS) entry which is preliminary data.</text>
</comment>
<keyword evidence="4 7" id="KW-0255">Endonuclease</keyword>
<keyword evidence="2 7" id="KW-0540">Nuclease</keyword>
<sequence>MQKIKFNYADRQLNIKGKKEIQAFIPKVFTDENKKLKQVNYIFCSDNYLLDINKKHLNHNYYTDIITFDLSEDDNITAEIYISIDRVKENAEVLDVPFFNECLRVIIHGALHLCGYKDKTAHQKLVMRDMEDQYMDEFLQNKR</sequence>
<dbReference type="RefSeq" id="WP_263037004.1">
    <property type="nucleotide sequence ID" value="NZ_JAOTPL010000003.1"/>
</dbReference>
<dbReference type="GO" id="GO:0004222">
    <property type="term" value="F:metalloendopeptidase activity"/>
    <property type="evidence" value="ECO:0007669"/>
    <property type="project" value="InterPro"/>
</dbReference>
<keyword evidence="5 7" id="KW-0378">Hydrolase</keyword>
<feature type="binding site" evidence="7">
    <location>
        <position position="118"/>
    </location>
    <ligand>
        <name>Zn(2+)</name>
        <dbReference type="ChEBI" id="CHEBI:29105"/>
        <note>catalytic</note>
    </ligand>
</feature>
<evidence type="ECO:0000256" key="4">
    <source>
        <dbReference type="ARBA" id="ARBA00022759"/>
    </source>
</evidence>
<dbReference type="GO" id="GO:0006364">
    <property type="term" value="P:rRNA processing"/>
    <property type="evidence" value="ECO:0007669"/>
    <property type="project" value="UniProtKB-UniRule"/>
</dbReference>
<dbReference type="HAMAP" id="MF_00009">
    <property type="entry name" value="Endoribonucl_YbeY"/>
    <property type="match status" value="1"/>
</dbReference>
<keyword evidence="7" id="KW-0690">Ribosome biogenesis</keyword>
<keyword evidence="3 7" id="KW-0479">Metal-binding</keyword>
<dbReference type="EMBL" id="JAOTPL010000003">
    <property type="protein sequence ID" value="MCU7693516.1"/>
    <property type="molecule type" value="Genomic_DNA"/>
</dbReference>
<dbReference type="AlphaFoldDB" id="A0AAE3IM20"/>
<comment type="function">
    <text evidence="7">Single strand-specific metallo-endoribonuclease involved in late-stage 70S ribosome quality control and in maturation of the 3' terminus of the 16S rRNA.</text>
</comment>
<dbReference type="GO" id="GO:0005737">
    <property type="term" value="C:cytoplasm"/>
    <property type="evidence" value="ECO:0007669"/>
    <property type="project" value="UniProtKB-SubCell"/>
</dbReference>
<dbReference type="GO" id="GO:0004521">
    <property type="term" value="F:RNA endonuclease activity"/>
    <property type="evidence" value="ECO:0007669"/>
    <property type="project" value="UniProtKB-UniRule"/>
</dbReference>
<protein>
    <recommendedName>
        <fullName evidence="7">Endoribonuclease YbeY</fullName>
        <ecNumber evidence="7">3.1.-.-</ecNumber>
    </recommendedName>
</protein>
<dbReference type="NCBIfam" id="TIGR00043">
    <property type="entry name" value="rRNA maturation RNase YbeY"/>
    <property type="match status" value="1"/>
</dbReference>
<dbReference type="EC" id="3.1.-.-" evidence="7"/>